<organism evidence="1 2">
    <name type="scientific">Paracraurococcus lichenis</name>
    <dbReference type="NCBI Taxonomy" id="3064888"/>
    <lineage>
        <taxon>Bacteria</taxon>
        <taxon>Pseudomonadati</taxon>
        <taxon>Pseudomonadota</taxon>
        <taxon>Alphaproteobacteria</taxon>
        <taxon>Acetobacterales</taxon>
        <taxon>Roseomonadaceae</taxon>
        <taxon>Paracraurococcus</taxon>
    </lineage>
</organism>
<dbReference type="EMBL" id="JAUTWS010000046">
    <property type="protein sequence ID" value="MDO9712363.1"/>
    <property type="molecule type" value="Genomic_DNA"/>
</dbReference>
<comment type="caution">
    <text evidence="1">The sequence shown here is derived from an EMBL/GenBank/DDBJ whole genome shotgun (WGS) entry which is preliminary data.</text>
</comment>
<dbReference type="Proteomes" id="UP001243009">
    <property type="component" value="Unassembled WGS sequence"/>
</dbReference>
<dbReference type="RefSeq" id="WP_305107218.1">
    <property type="nucleotide sequence ID" value="NZ_JAUTWS010000046.1"/>
</dbReference>
<gene>
    <name evidence="1" type="ORF">Q7A36_28735</name>
</gene>
<keyword evidence="2" id="KW-1185">Reference proteome</keyword>
<evidence type="ECO:0000313" key="1">
    <source>
        <dbReference type="EMBL" id="MDO9712363.1"/>
    </source>
</evidence>
<accession>A0ABT9E831</accession>
<protein>
    <submittedName>
        <fullName evidence="1">Uncharacterized protein</fullName>
    </submittedName>
</protein>
<reference evidence="1 2" key="1">
    <citation type="submission" date="2023-08" db="EMBL/GenBank/DDBJ databases">
        <title>The draft genome sequence of Paracraurococcus sp. LOR1-02.</title>
        <authorList>
            <person name="Kingkaew E."/>
            <person name="Tanasupawat S."/>
        </authorList>
    </citation>
    <scope>NUCLEOTIDE SEQUENCE [LARGE SCALE GENOMIC DNA]</scope>
    <source>
        <strain evidence="1 2">LOR1-02</strain>
    </source>
</reference>
<sequence>MRPFRRPTRPRRAKPLCFTSAALRAKAEREFAALLAPPLVRAEAAQVLPAPIQTATAENPPAP</sequence>
<evidence type="ECO:0000313" key="2">
    <source>
        <dbReference type="Proteomes" id="UP001243009"/>
    </source>
</evidence>
<name>A0ABT9E831_9PROT</name>
<proteinExistence type="predicted"/>